<evidence type="ECO:0000313" key="2">
    <source>
        <dbReference type="EMBL" id="CAD5328081.1"/>
    </source>
</evidence>
<evidence type="ECO:0000313" key="3">
    <source>
        <dbReference type="Proteomes" id="UP000516314"/>
    </source>
</evidence>
<dbReference type="SUPFAM" id="SSF52058">
    <property type="entry name" value="L domain-like"/>
    <property type="match status" value="1"/>
</dbReference>
<dbReference type="EMBL" id="LR881469">
    <property type="protein sequence ID" value="CAD5328081.1"/>
    <property type="molecule type" value="Genomic_DNA"/>
</dbReference>
<dbReference type="AlphaFoldDB" id="A0A7G2EYL7"/>
<dbReference type="InterPro" id="IPR032675">
    <property type="entry name" value="LRR_dom_sf"/>
</dbReference>
<dbReference type="InterPro" id="IPR005174">
    <property type="entry name" value="KIB1-4_b-propeller"/>
</dbReference>
<dbReference type="InterPro" id="IPR050942">
    <property type="entry name" value="F-box_BR-signaling"/>
</dbReference>
<organism evidence="2 3">
    <name type="scientific">Arabidopsis thaliana</name>
    <name type="common">Mouse-ear cress</name>
    <dbReference type="NCBI Taxonomy" id="3702"/>
    <lineage>
        <taxon>Eukaryota</taxon>
        <taxon>Viridiplantae</taxon>
        <taxon>Streptophyta</taxon>
        <taxon>Embryophyta</taxon>
        <taxon>Tracheophyta</taxon>
        <taxon>Spermatophyta</taxon>
        <taxon>Magnoliopsida</taxon>
        <taxon>eudicotyledons</taxon>
        <taxon>Gunneridae</taxon>
        <taxon>Pentapetalae</taxon>
        <taxon>rosids</taxon>
        <taxon>malvids</taxon>
        <taxon>Brassicales</taxon>
        <taxon>Brassicaceae</taxon>
        <taxon>Camelineae</taxon>
        <taxon>Arabidopsis</taxon>
    </lineage>
</organism>
<proteinExistence type="predicted"/>
<dbReference type="Proteomes" id="UP000516314">
    <property type="component" value="Chromosome 4"/>
</dbReference>
<protein>
    <submittedName>
        <fullName evidence="2">(thale cress) hypothetical protein</fullName>
    </submittedName>
</protein>
<dbReference type="Gene3D" id="3.80.10.10">
    <property type="entry name" value="Ribonuclease Inhibitor"/>
    <property type="match status" value="1"/>
</dbReference>
<evidence type="ECO:0000259" key="1">
    <source>
        <dbReference type="Pfam" id="PF03478"/>
    </source>
</evidence>
<reference evidence="2 3" key="1">
    <citation type="submission" date="2020-09" db="EMBL/GenBank/DDBJ databases">
        <authorList>
            <person name="Ashkenazy H."/>
        </authorList>
    </citation>
    <scope>NUCLEOTIDE SEQUENCE [LARGE SCALE GENOMIC DNA]</scope>
    <source>
        <strain evidence="3">cv. Cdm-0</strain>
    </source>
</reference>
<feature type="domain" description="KIB1-4 beta-propeller" evidence="1">
    <location>
        <begin position="49"/>
        <end position="323"/>
    </location>
</feature>
<sequence length="523" mass="59578">MFSSSTTNPYLLYRVINYGSSMDDIHVTSNIHYFDPVKEDEVIVRDKVLPMELRKGCLVGMSHGWGVFKAVCDYNEYKAIYVTDYYNPYGSKSVKSTPLHPLGKPIAIQQQAITNAAMTCSPDQSKDFAVAVKCLGPMINFNRPGGTHKDSGSIIFKTPFQYFDQSKVMYSKRDEKFYTPSFGGHFLVFWDSFFEEDMTGSELVELRFCNVPKLTQSEWELLDSCSKTVYLVESPSGQRFLIKWYAQNHQPGDSMTFLCRGTKRFMVFRELEEDKRTMCYTEDIGDLCIFLGNNEPFCVKASSFPGLNPNSIYFAGDGYGVYDIATRKPRSFRPKSPSAFSSASLLPYWIPPMGYSIESSSVEDLLGMTKLRTLTVHSLDGCTLETLSASLCESRELGQLSLYEVMHDRHNEGKLVLDLIQLKFLTVGMHMPRLPDQHRFPPNLTNICLRYCCMEDDPMPILEKLLHLKLVELSYGAFTGKKMVCSKGGFPQLYELNLSGQYDLEGVDSRRRLHAMSPYFDYK</sequence>
<dbReference type="Pfam" id="PF03478">
    <property type="entry name" value="Beta-prop_KIB1-4"/>
    <property type="match status" value="1"/>
</dbReference>
<name>A0A7G2EYL7_ARATH</name>
<gene>
    <name evidence="2" type="ORF">AT9943_LOCUS15753</name>
</gene>
<dbReference type="PANTHER" id="PTHR44259:SF93">
    <property type="entry name" value="PROTEIN, PUTATIVE (DUF295)-RELATED"/>
    <property type="match status" value="1"/>
</dbReference>
<accession>A0A7G2EYL7</accession>
<dbReference type="PANTHER" id="PTHR44259">
    <property type="entry name" value="OS07G0183000 PROTEIN-RELATED"/>
    <property type="match status" value="1"/>
</dbReference>